<accession>A0A6J5T867</accession>
<reference evidence="1" key="1">
    <citation type="submission" date="2020-05" db="EMBL/GenBank/DDBJ databases">
        <authorList>
            <person name="Chiriac C."/>
            <person name="Salcher M."/>
            <person name="Ghai R."/>
            <person name="Kavagutti S V."/>
        </authorList>
    </citation>
    <scope>NUCLEOTIDE SEQUENCE</scope>
</reference>
<name>A0A6J5T867_9CAUD</name>
<evidence type="ECO:0000313" key="1">
    <source>
        <dbReference type="EMBL" id="CAB4240983.1"/>
    </source>
</evidence>
<proteinExistence type="predicted"/>
<gene>
    <name evidence="1" type="ORF">UFOVP22_38</name>
</gene>
<sequence>MEAIKYEISYDNQGNWETLGGIFYDTPFLAECALMIHWKELDILQQDYKMDNYQINKIDL</sequence>
<protein>
    <submittedName>
        <fullName evidence="1">Uncharacterized protein</fullName>
    </submittedName>
</protein>
<organism evidence="1">
    <name type="scientific">uncultured Caudovirales phage</name>
    <dbReference type="NCBI Taxonomy" id="2100421"/>
    <lineage>
        <taxon>Viruses</taxon>
        <taxon>Duplodnaviria</taxon>
        <taxon>Heunggongvirae</taxon>
        <taxon>Uroviricota</taxon>
        <taxon>Caudoviricetes</taxon>
        <taxon>Peduoviridae</taxon>
        <taxon>Maltschvirus</taxon>
        <taxon>Maltschvirus maltsch</taxon>
    </lineage>
</organism>
<dbReference type="EMBL" id="LR797818">
    <property type="protein sequence ID" value="CAB4240983.1"/>
    <property type="molecule type" value="Genomic_DNA"/>
</dbReference>